<dbReference type="RefSeq" id="WP_280575101.1">
    <property type="nucleotide sequence ID" value="NZ_JARXRM010000036.1"/>
</dbReference>
<feature type="transmembrane region" description="Helical" evidence="1">
    <location>
        <begin position="20"/>
        <end position="42"/>
    </location>
</feature>
<dbReference type="Proteomes" id="UP001156940">
    <property type="component" value="Unassembled WGS sequence"/>
</dbReference>
<evidence type="ECO:0000259" key="2">
    <source>
        <dbReference type="Pfam" id="PF14341"/>
    </source>
</evidence>
<gene>
    <name evidence="3" type="ORF">QFW77_12650</name>
</gene>
<name>A0ABT6JAH3_9GAMM</name>
<keyword evidence="1" id="KW-0472">Membrane</keyword>
<feature type="domain" description="Type 4 fimbrial biogenesis protein PilX N-terminal" evidence="2">
    <location>
        <begin position="17"/>
        <end position="64"/>
    </location>
</feature>
<reference evidence="3 4" key="1">
    <citation type="submission" date="2023-04" db="EMBL/GenBank/DDBJ databases">
        <title>Luteimonas endophyticus RD2P54.</title>
        <authorList>
            <person name="Sun J.-Q."/>
        </authorList>
    </citation>
    <scope>NUCLEOTIDE SEQUENCE [LARGE SCALE GENOMIC DNA]</scope>
    <source>
        <strain evidence="3 4">RD2P54</strain>
    </source>
</reference>
<protein>
    <submittedName>
        <fullName evidence="3">PilX N-terminal domain-containing pilus assembly protein</fullName>
    </submittedName>
</protein>
<keyword evidence="4" id="KW-1185">Reference proteome</keyword>
<dbReference type="Pfam" id="PF14341">
    <property type="entry name" value="PilX_N"/>
    <property type="match status" value="1"/>
</dbReference>
<dbReference type="InterPro" id="IPR025746">
    <property type="entry name" value="PilX_N_dom"/>
</dbReference>
<organism evidence="3 4">
    <name type="scientific">Luteimonas endophytica</name>
    <dbReference type="NCBI Taxonomy" id="3042023"/>
    <lineage>
        <taxon>Bacteria</taxon>
        <taxon>Pseudomonadati</taxon>
        <taxon>Pseudomonadota</taxon>
        <taxon>Gammaproteobacteria</taxon>
        <taxon>Lysobacterales</taxon>
        <taxon>Lysobacteraceae</taxon>
        <taxon>Luteimonas</taxon>
    </lineage>
</organism>
<keyword evidence="1" id="KW-1133">Transmembrane helix</keyword>
<keyword evidence="1" id="KW-0812">Transmembrane</keyword>
<dbReference type="EMBL" id="JARXRM010000036">
    <property type="protein sequence ID" value="MDH5823826.1"/>
    <property type="molecule type" value="Genomic_DNA"/>
</dbReference>
<evidence type="ECO:0000256" key="1">
    <source>
        <dbReference type="SAM" id="Phobius"/>
    </source>
</evidence>
<accession>A0ABT6JAH3</accession>
<sequence>MAKLNLQPTPSSMERQRGAVLYVALIMLVLLAMIGIVALQVAGMQERMSANYYATNVAFQNAEALARNVECNIEDFDNRTDPASCPSVVVETDIERNCDLPFDVQDWLAAQALTTAPVSNIRKIDECIVGESPIPLGVGPVGDVTPISIYQITAYDVDSSTNRTSAAAVDTVFKL</sequence>
<proteinExistence type="predicted"/>
<evidence type="ECO:0000313" key="4">
    <source>
        <dbReference type="Proteomes" id="UP001156940"/>
    </source>
</evidence>
<evidence type="ECO:0000313" key="3">
    <source>
        <dbReference type="EMBL" id="MDH5823826.1"/>
    </source>
</evidence>
<comment type="caution">
    <text evidence="3">The sequence shown here is derived from an EMBL/GenBank/DDBJ whole genome shotgun (WGS) entry which is preliminary data.</text>
</comment>